<dbReference type="PANTHER" id="PTHR36118">
    <property type="entry name" value="ION-TRANSLOCATING OXIDOREDUCTASE COMPLEX SUBUNIT G"/>
    <property type="match status" value="1"/>
</dbReference>
<dbReference type="Pfam" id="PF04205">
    <property type="entry name" value="FMN_bind"/>
    <property type="match status" value="1"/>
</dbReference>
<gene>
    <name evidence="7" type="ORF">METZ01_LOCUS115226</name>
</gene>
<dbReference type="GO" id="GO:0009055">
    <property type="term" value="F:electron transfer activity"/>
    <property type="evidence" value="ECO:0007669"/>
    <property type="project" value="InterPro"/>
</dbReference>
<dbReference type="GO" id="GO:0010181">
    <property type="term" value="F:FMN binding"/>
    <property type="evidence" value="ECO:0007669"/>
    <property type="project" value="InterPro"/>
</dbReference>
<protein>
    <recommendedName>
        <fullName evidence="6">FMN-binding domain-containing protein</fullName>
    </recommendedName>
</protein>
<dbReference type="InterPro" id="IPR010209">
    <property type="entry name" value="Ion_transpt_RnfG/RsxG"/>
</dbReference>
<accession>A0A381XCT2</accession>
<evidence type="ECO:0000256" key="3">
    <source>
        <dbReference type="ARBA" id="ARBA00022630"/>
    </source>
</evidence>
<feature type="domain" description="FMN-binding" evidence="6">
    <location>
        <begin position="81"/>
        <end position="163"/>
    </location>
</feature>
<keyword evidence="1" id="KW-0813">Transport</keyword>
<dbReference type="GO" id="GO:0005886">
    <property type="term" value="C:plasma membrane"/>
    <property type="evidence" value="ECO:0007669"/>
    <property type="project" value="InterPro"/>
</dbReference>
<dbReference type="PANTHER" id="PTHR36118:SF1">
    <property type="entry name" value="ION-TRANSLOCATING OXIDOREDUCTASE COMPLEX SUBUNIT G"/>
    <property type="match status" value="1"/>
</dbReference>
<dbReference type="GO" id="GO:0022900">
    <property type="term" value="P:electron transport chain"/>
    <property type="evidence" value="ECO:0007669"/>
    <property type="project" value="InterPro"/>
</dbReference>
<organism evidence="7">
    <name type="scientific">marine metagenome</name>
    <dbReference type="NCBI Taxonomy" id="408172"/>
    <lineage>
        <taxon>unclassified sequences</taxon>
        <taxon>metagenomes</taxon>
        <taxon>ecological metagenomes</taxon>
    </lineage>
</organism>
<reference evidence="7" key="1">
    <citation type="submission" date="2018-05" db="EMBL/GenBank/DDBJ databases">
        <authorList>
            <person name="Lanie J.A."/>
            <person name="Ng W.-L."/>
            <person name="Kazmierczak K.M."/>
            <person name="Andrzejewski T.M."/>
            <person name="Davidsen T.M."/>
            <person name="Wayne K.J."/>
            <person name="Tettelin H."/>
            <person name="Glass J.I."/>
            <person name="Rusch D."/>
            <person name="Podicherti R."/>
            <person name="Tsui H.-C.T."/>
            <person name="Winkler M.E."/>
        </authorList>
    </citation>
    <scope>NUCLEOTIDE SEQUENCE</scope>
</reference>
<keyword evidence="5" id="KW-0249">Electron transport</keyword>
<dbReference type="InterPro" id="IPR007329">
    <property type="entry name" value="FMN-bd"/>
</dbReference>
<evidence type="ECO:0000259" key="6">
    <source>
        <dbReference type="SMART" id="SM00900"/>
    </source>
</evidence>
<keyword evidence="4" id="KW-0288">FMN</keyword>
<sequence length="175" mass="19148">VFTLTLALIAVLALTARAQPPSVTEADEAALRRLIPSADRFELVQSPSRHFRAYRELMPGGETPLVGLAFFTTDLTPRIYAYKGRITMLVGLDPAGSLLGVHVVHHYEPFGYFSIDLSEFQAQFVGKSILDPLGVGVDVDAVSRATITVEAATRAIRQGARQLAREFLADQVPRR</sequence>
<evidence type="ECO:0000256" key="5">
    <source>
        <dbReference type="ARBA" id="ARBA00022982"/>
    </source>
</evidence>
<evidence type="ECO:0000256" key="1">
    <source>
        <dbReference type="ARBA" id="ARBA00022448"/>
    </source>
</evidence>
<keyword evidence="3" id="KW-0285">Flavoprotein</keyword>
<dbReference type="AlphaFoldDB" id="A0A381XCT2"/>
<dbReference type="EMBL" id="UINC01014654">
    <property type="protein sequence ID" value="SVA62372.1"/>
    <property type="molecule type" value="Genomic_DNA"/>
</dbReference>
<keyword evidence="2" id="KW-0597">Phosphoprotein</keyword>
<evidence type="ECO:0000313" key="7">
    <source>
        <dbReference type="EMBL" id="SVA62372.1"/>
    </source>
</evidence>
<evidence type="ECO:0000256" key="2">
    <source>
        <dbReference type="ARBA" id="ARBA00022553"/>
    </source>
</evidence>
<name>A0A381XCT2_9ZZZZ</name>
<proteinExistence type="predicted"/>
<evidence type="ECO:0000256" key="4">
    <source>
        <dbReference type="ARBA" id="ARBA00022643"/>
    </source>
</evidence>
<feature type="non-terminal residue" evidence="7">
    <location>
        <position position="1"/>
    </location>
</feature>
<dbReference type="SMART" id="SM00900">
    <property type="entry name" value="FMN_bind"/>
    <property type="match status" value="1"/>
</dbReference>